<feature type="domain" description="Prokaryotic-type class I peptide chain release factors" evidence="8">
    <location>
        <begin position="244"/>
        <end position="260"/>
    </location>
</feature>
<keyword evidence="5 6" id="KW-0648">Protein biosynthesis</keyword>
<dbReference type="SMART" id="SM00937">
    <property type="entry name" value="PCRF"/>
    <property type="match status" value="1"/>
</dbReference>
<feature type="modified residue" description="N5-methylglutamine" evidence="6">
    <location>
        <position position="251"/>
    </location>
</feature>
<comment type="caution">
    <text evidence="9">The sequence shown here is derived from an EMBL/GenBank/DDBJ whole genome shotgun (WGS) entry which is preliminary data.</text>
</comment>
<feature type="coiled-coil region" evidence="7">
    <location>
        <begin position="287"/>
        <end position="315"/>
    </location>
</feature>
<comment type="function">
    <text evidence="1 6">Peptide chain release factor 2 directs the termination of translation in response to the peptide chain termination codons UGA and UAA.</text>
</comment>
<keyword evidence="6" id="KW-0963">Cytoplasm</keyword>
<evidence type="ECO:0000313" key="10">
    <source>
        <dbReference type="Proteomes" id="UP000776629"/>
    </source>
</evidence>
<evidence type="ECO:0000313" key="9">
    <source>
        <dbReference type="EMBL" id="MBM6754032.1"/>
    </source>
</evidence>
<dbReference type="Pfam" id="PF00472">
    <property type="entry name" value="RF-1"/>
    <property type="match status" value="1"/>
</dbReference>
<dbReference type="NCBIfam" id="TIGR00020">
    <property type="entry name" value="prfB"/>
    <property type="match status" value="1"/>
</dbReference>
<dbReference type="RefSeq" id="WP_204776409.1">
    <property type="nucleotide sequence ID" value="NZ_JACJJQ010000016.1"/>
</dbReference>
<reference evidence="9 10" key="1">
    <citation type="journal article" date="2021" name="Sci. Rep.">
        <title>The distribution of antibiotic resistance genes in chicken gut microbiota commensals.</title>
        <authorList>
            <person name="Juricova H."/>
            <person name="Matiasovicova J."/>
            <person name="Kubasova T."/>
            <person name="Cejkova D."/>
            <person name="Rychlik I."/>
        </authorList>
    </citation>
    <scope>NUCLEOTIDE SEQUENCE [LARGE SCALE GENOMIC DNA]</scope>
    <source>
        <strain evidence="9 10">An810</strain>
    </source>
</reference>
<comment type="similarity">
    <text evidence="2 6">Belongs to the prokaryotic/mitochondrial release factor family.</text>
</comment>
<dbReference type="EMBL" id="JACJJQ010000016">
    <property type="protein sequence ID" value="MBM6754032.1"/>
    <property type="molecule type" value="Genomic_DNA"/>
</dbReference>
<evidence type="ECO:0000256" key="4">
    <source>
        <dbReference type="ARBA" id="ARBA00022481"/>
    </source>
</evidence>
<dbReference type="Gene3D" id="3.30.160.20">
    <property type="match status" value="1"/>
</dbReference>
<protein>
    <recommendedName>
        <fullName evidence="3 6">Peptide chain release factor 2</fullName>
        <shortName evidence="6">RF-2</shortName>
    </recommendedName>
</protein>
<dbReference type="HAMAP" id="MF_00094">
    <property type="entry name" value="Rel_fac_2"/>
    <property type="match status" value="1"/>
</dbReference>
<dbReference type="InterPro" id="IPR045853">
    <property type="entry name" value="Pep_chain_release_fac_I_sf"/>
</dbReference>
<evidence type="ECO:0000256" key="7">
    <source>
        <dbReference type="SAM" id="Coils"/>
    </source>
</evidence>
<proteinExistence type="inferred from homology"/>
<accession>A0ABS2ENF6</accession>
<evidence type="ECO:0000256" key="5">
    <source>
        <dbReference type="ARBA" id="ARBA00022917"/>
    </source>
</evidence>
<name>A0ABS2ENF6_9LACO</name>
<keyword evidence="7" id="KW-0175">Coiled coil</keyword>
<comment type="subcellular location">
    <subcellularLocation>
        <location evidence="6">Cytoplasm</location>
    </subcellularLocation>
</comment>
<dbReference type="InterPro" id="IPR005139">
    <property type="entry name" value="PCRF"/>
</dbReference>
<evidence type="ECO:0000256" key="1">
    <source>
        <dbReference type="ARBA" id="ARBA00002613"/>
    </source>
</evidence>
<feature type="coiled-coil region" evidence="7">
    <location>
        <begin position="52"/>
        <end position="89"/>
    </location>
</feature>
<dbReference type="PROSITE" id="PS00745">
    <property type="entry name" value="RF_PROK_I"/>
    <property type="match status" value="1"/>
</dbReference>
<gene>
    <name evidence="6 9" type="primary">prfB</name>
    <name evidence="9" type="ORF">H5993_04560</name>
</gene>
<evidence type="ECO:0000256" key="3">
    <source>
        <dbReference type="ARBA" id="ARBA00019192"/>
    </source>
</evidence>
<dbReference type="Gene3D" id="1.20.58.410">
    <property type="entry name" value="Release factor"/>
    <property type="match status" value="1"/>
</dbReference>
<dbReference type="Proteomes" id="UP000776629">
    <property type="component" value="Unassembled WGS sequence"/>
</dbReference>
<dbReference type="SUPFAM" id="SSF75620">
    <property type="entry name" value="Release factor"/>
    <property type="match status" value="1"/>
</dbReference>
<evidence type="ECO:0000256" key="6">
    <source>
        <dbReference type="HAMAP-Rule" id="MF_00094"/>
    </source>
</evidence>
<comment type="PTM">
    <text evidence="6">Methylated by PrmC. Methylation increases the termination efficiency of RF2.</text>
</comment>
<dbReference type="Pfam" id="PF03462">
    <property type="entry name" value="PCRF"/>
    <property type="match status" value="1"/>
</dbReference>
<organism evidence="9 10">
    <name type="scientific">Limosilactobacillus alvi</name>
    <dbReference type="NCBI Taxonomy" id="990412"/>
    <lineage>
        <taxon>Bacteria</taxon>
        <taxon>Bacillati</taxon>
        <taxon>Bacillota</taxon>
        <taxon>Bacilli</taxon>
        <taxon>Lactobacillales</taxon>
        <taxon>Lactobacillaceae</taxon>
        <taxon>Limosilactobacillus</taxon>
    </lineage>
</organism>
<evidence type="ECO:0000259" key="8">
    <source>
        <dbReference type="PROSITE" id="PS00745"/>
    </source>
</evidence>
<sequence>MELSEVKKQLEAMQAMIARFGRSLDLDALNESIAINENKMAQPDFWNDQKTAQKLISENNELKARRDQFTTLRDQVNDLQDTLELLMMENDPELQSEMETQLKQTQVALDAYRLSQLLSGKYDAKDAILEIHPGAGGTEAQDWGEMLLRMYTRWADQHHFTVEIASYEAGEEAGIKSVTLLIKGHNAYGYLHPEKGVHRLVRISPFDSANRRHTSFASVDVMPELDEEVEVNIDPSDLRIDTFRSSGAGGQHINKTESAVRITHLPTGIVTSSQAERSQLQNRVTAMNMLKSKLYELEEEKKAQERAKIEGEQAEIGWGSQIRSYVFHPYSLVKDNRTGYETHDVQGVMDGNLDPFINAYLQWKLSKKTTD</sequence>
<dbReference type="Gene3D" id="3.30.70.1660">
    <property type="match status" value="1"/>
</dbReference>
<dbReference type="InterPro" id="IPR000352">
    <property type="entry name" value="Pep_chain_release_fac_I"/>
</dbReference>
<dbReference type="InterPro" id="IPR004374">
    <property type="entry name" value="PrfB"/>
</dbReference>
<dbReference type="PANTHER" id="PTHR43116">
    <property type="entry name" value="PEPTIDE CHAIN RELEASE FACTOR 2"/>
    <property type="match status" value="1"/>
</dbReference>
<evidence type="ECO:0000256" key="2">
    <source>
        <dbReference type="ARBA" id="ARBA00010835"/>
    </source>
</evidence>
<keyword evidence="4 6" id="KW-0488">Methylation</keyword>
<dbReference type="PANTHER" id="PTHR43116:SF3">
    <property type="entry name" value="CLASS I PEPTIDE CHAIN RELEASE FACTOR"/>
    <property type="match status" value="1"/>
</dbReference>
<keyword evidence="10" id="KW-1185">Reference proteome</keyword>